<reference evidence="2" key="2">
    <citation type="submission" date="2020-05" db="EMBL/GenBank/DDBJ databases">
        <authorList>
            <person name="Kim H.-S."/>
            <person name="Proctor R.H."/>
            <person name="Brown D.W."/>
        </authorList>
    </citation>
    <scope>NUCLEOTIDE SEQUENCE</scope>
    <source>
        <strain evidence="2">NRRL 45417</strain>
    </source>
</reference>
<organism evidence="2 3">
    <name type="scientific">Fusarium gaditjirri</name>
    <dbReference type="NCBI Taxonomy" id="282569"/>
    <lineage>
        <taxon>Eukaryota</taxon>
        <taxon>Fungi</taxon>
        <taxon>Dikarya</taxon>
        <taxon>Ascomycota</taxon>
        <taxon>Pezizomycotina</taxon>
        <taxon>Sordariomycetes</taxon>
        <taxon>Hypocreomycetidae</taxon>
        <taxon>Hypocreales</taxon>
        <taxon>Nectriaceae</taxon>
        <taxon>Fusarium</taxon>
        <taxon>Fusarium nisikadoi species complex</taxon>
    </lineage>
</organism>
<dbReference type="OrthoDB" id="5096449at2759"/>
<reference evidence="2" key="1">
    <citation type="journal article" date="2020" name="BMC Genomics">
        <title>Correction to: Identification and distribution of gene clusters required for synthesis of sphingolipid metabolism inhibitors in diverse species of the filamentous fungus Fusarium.</title>
        <authorList>
            <person name="Kim H.S."/>
            <person name="Lohmar J.M."/>
            <person name="Busman M."/>
            <person name="Brown D.W."/>
            <person name="Naumann T.A."/>
            <person name="Divon H.H."/>
            <person name="Lysoe E."/>
            <person name="Uhlig S."/>
            <person name="Proctor R.H."/>
        </authorList>
    </citation>
    <scope>NUCLEOTIDE SEQUENCE</scope>
    <source>
        <strain evidence="2">NRRL 45417</strain>
    </source>
</reference>
<evidence type="ECO:0000313" key="3">
    <source>
        <dbReference type="Proteomes" id="UP000604273"/>
    </source>
</evidence>
<protein>
    <submittedName>
        <fullName evidence="2">Uncharacterized protein</fullName>
    </submittedName>
</protein>
<dbReference type="Proteomes" id="UP000604273">
    <property type="component" value="Unassembled WGS sequence"/>
</dbReference>
<comment type="caution">
    <text evidence="2">The sequence shown here is derived from an EMBL/GenBank/DDBJ whole genome shotgun (WGS) entry which is preliminary data.</text>
</comment>
<keyword evidence="3" id="KW-1185">Reference proteome</keyword>
<sequence>MKPSRHSNDSGPSNHEKLPSIAEIIQADPYSAHHSLRTPPASSSPSPSPIKGEDASLPQPTRPQLSFLHRFRGSSPQISHPRAHTLTWNPAAQARQQHVLDRYPDNQTYKEMLSQIMSLSLTIYNFAQANQRIALKQHTIRVDPARLPQEQEDLNQVFIVLSNT</sequence>
<name>A0A8H4T0B1_9HYPO</name>
<dbReference type="EMBL" id="JABFAI010000249">
    <property type="protein sequence ID" value="KAF4948960.1"/>
    <property type="molecule type" value="Genomic_DNA"/>
</dbReference>
<gene>
    <name evidence="2" type="ORF">FGADI_9244</name>
</gene>
<evidence type="ECO:0000313" key="2">
    <source>
        <dbReference type="EMBL" id="KAF4948960.1"/>
    </source>
</evidence>
<dbReference type="AlphaFoldDB" id="A0A8H4T0B1"/>
<accession>A0A8H4T0B1</accession>
<feature type="region of interest" description="Disordered" evidence="1">
    <location>
        <begin position="1"/>
        <end position="79"/>
    </location>
</feature>
<proteinExistence type="predicted"/>
<evidence type="ECO:0000256" key="1">
    <source>
        <dbReference type="SAM" id="MobiDB-lite"/>
    </source>
</evidence>